<organism evidence="2 3">
    <name type="scientific">Bombardia bombarda</name>
    <dbReference type="NCBI Taxonomy" id="252184"/>
    <lineage>
        <taxon>Eukaryota</taxon>
        <taxon>Fungi</taxon>
        <taxon>Dikarya</taxon>
        <taxon>Ascomycota</taxon>
        <taxon>Pezizomycotina</taxon>
        <taxon>Sordariomycetes</taxon>
        <taxon>Sordariomycetidae</taxon>
        <taxon>Sordariales</taxon>
        <taxon>Lasiosphaeriaceae</taxon>
        <taxon>Bombardia</taxon>
    </lineage>
</organism>
<protein>
    <submittedName>
        <fullName evidence="2">Uncharacterized protein</fullName>
    </submittedName>
</protein>
<sequence>MIGLVLVLVLGFSLSGFWRCRSLRAVHISANMWRVISLGMFVCTMGYRIVWWT</sequence>
<dbReference type="EMBL" id="JAULSR010000004">
    <property type="protein sequence ID" value="KAK0621832.1"/>
    <property type="molecule type" value="Genomic_DNA"/>
</dbReference>
<keyword evidence="1" id="KW-0472">Membrane</keyword>
<keyword evidence="1" id="KW-0812">Transmembrane</keyword>
<dbReference type="AlphaFoldDB" id="A0AA40C1T7"/>
<comment type="caution">
    <text evidence="2">The sequence shown here is derived from an EMBL/GenBank/DDBJ whole genome shotgun (WGS) entry which is preliminary data.</text>
</comment>
<dbReference type="Proteomes" id="UP001174934">
    <property type="component" value="Unassembled WGS sequence"/>
</dbReference>
<proteinExistence type="predicted"/>
<evidence type="ECO:0000313" key="2">
    <source>
        <dbReference type="EMBL" id="KAK0621832.1"/>
    </source>
</evidence>
<evidence type="ECO:0000256" key="1">
    <source>
        <dbReference type="SAM" id="Phobius"/>
    </source>
</evidence>
<gene>
    <name evidence="2" type="ORF">B0T17DRAFT_535214</name>
</gene>
<keyword evidence="3" id="KW-1185">Reference proteome</keyword>
<evidence type="ECO:0000313" key="3">
    <source>
        <dbReference type="Proteomes" id="UP001174934"/>
    </source>
</evidence>
<name>A0AA40C1T7_9PEZI</name>
<keyword evidence="1" id="KW-1133">Transmembrane helix</keyword>
<accession>A0AA40C1T7</accession>
<feature type="transmembrane region" description="Helical" evidence="1">
    <location>
        <begin position="32"/>
        <end position="51"/>
    </location>
</feature>
<reference evidence="2" key="1">
    <citation type="submission" date="2023-06" db="EMBL/GenBank/DDBJ databases">
        <title>Genome-scale phylogeny and comparative genomics of the fungal order Sordariales.</title>
        <authorList>
            <consortium name="Lawrence Berkeley National Laboratory"/>
            <person name="Hensen N."/>
            <person name="Bonometti L."/>
            <person name="Westerberg I."/>
            <person name="Brannstrom I.O."/>
            <person name="Guillou S."/>
            <person name="Cros-Aarteil S."/>
            <person name="Calhoun S."/>
            <person name="Haridas S."/>
            <person name="Kuo A."/>
            <person name="Mondo S."/>
            <person name="Pangilinan J."/>
            <person name="Riley R."/>
            <person name="LaButti K."/>
            <person name="Andreopoulos B."/>
            <person name="Lipzen A."/>
            <person name="Chen C."/>
            <person name="Yanf M."/>
            <person name="Daum C."/>
            <person name="Ng V."/>
            <person name="Clum A."/>
            <person name="Steindorff A."/>
            <person name="Ohm R."/>
            <person name="Martin F."/>
            <person name="Silar P."/>
            <person name="Natvig D."/>
            <person name="Lalanne C."/>
            <person name="Gautier V."/>
            <person name="Ament-velasquez S.L."/>
            <person name="Kruys A."/>
            <person name="Hutchinson M.I."/>
            <person name="Powell A.J."/>
            <person name="Barry K."/>
            <person name="Miller A.N."/>
            <person name="Grigoriev I.V."/>
            <person name="Debuchy R."/>
            <person name="Gladieux P."/>
            <person name="Thoren M.H."/>
            <person name="Johannesson H."/>
        </authorList>
    </citation>
    <scope>NUCLEOTIDE SEQUENCE</scope>
    <source>
        <strain evidence="2">SMH3391-2</strain>
    </source>
</reference>